<dbReference type="AlphaFoldDB" id="A0AA40ES87"/>
<sequence>MGKDGNGTECTGQCSWERHKNARFIIKTVREIVEMVPEKLITQWNSSTNTLEGALIDAMKTYLEFQEELRNDIPDLAKLNEDLTSKALLQNPTNLINYIDTLIKTAQARGSPPEQLIQLATARNTLILERELTDKGAETSRDSRFWCKSWRMCAQR</sequence>
<name>A0AA40ES87_9PEZI</name>
<gene>
    <name evidence="1" type="ORF">B0T21DRAFT_357867</name>
</gene>
<evidence type="ECO:0000313" key="2">
    <source>
        <dbReference type="Proteomes" id="UP001172159"/>
    </source>
</evidence>
<protein>
    <submittedName>
        <fullName evidence="1">Uncharacterized protein</fullName>
    </submittedName>
</protein>
<keyword evidence="2" id="KW-1185">Reference proteome</keyword>
<accession>A0AA40ES87</accession>
<comment type="caution">
    <text evidence="1">The sequence shown here is derived from an EMBL/GenBank/DDBJ whole genome shotgun (WGS) entry which is preliminary data.</text>
</comment>
<reference evidence="1" key="1">
    <citation type="submission" date="2023-06" db="EMBL/GenBank/DDBJ databases">
        <title>Genome-scale phylogeny and comparative genomics of the fungal order Sordariales.</title>
        <authorList>
            <consortium name="Lawrence Berkeley National Laboratory"/>
            <person name="Hensen N."/>
            <person name="Bonometti L."/>
            <person name="Westerberg I."/>
            <person name="Brannstrom I.O."/>
            <person name="Guillou S."/>
            <person name="Cros-Aarteil S."/>
            <person name="Calhoun S."/>
            <person name="Haridas S."/>
            <person name="Kuo A."/>
            <person name="Mondo S."/>
            <person name="Pangilinan J."/>
            <person name="Riley R."/>
            <person name="Labutti K."/>
            <person name="Andreopoulos B."/>
            <person name="Lipzen A."/>
            <person name="Chen C."/>
            <person name="Yanf M."/>
            <person name="Daum C."/>
            <person name="Ng V."/>
            <person name="Clum A."/>
            <person name="Steindorff A."/>
            <person name="Ohm R."/>
            <person name="Martin F."/>
            <person name="Silar P."/>
            <person name="Natvig D."/>
            <person name="Lalanne C."/>
            <person name="Gautier V."/>
            <person name="Ament-Velasquez S.L."/>
            <person name="Kruys A."/>
            <person name="Hutchinson M.I."/>
            <person name="Powell A.J."/>
            <person name="Barry K."/>
            <person name="Miller A.N."/>
            <person name="Grigoriev I.V."/>
            <person name="Debuchy R."/>
            <person name="Gladieux P."/>
            <person name="Thoren M.H."/>
            <person name="Johannesson H."/>
        </authorList>
    </citation>
    <scope>NUCLEOTIDE SEQUENCE</scope>
    <source>
        <strain evidence="1">CBS 540.89</strain>
    </source>
</reference>
<dbReference type="Proteomes" id="UP001172159">
    <property type="component" value="Unassembled WGS sequence"/>
</dbReference>
<dbReference type="EMBL" id="JAUKTV010000002">
    <property type="protein sequence ID" value="KAK0744470.1"/>
    <property type="molecule type" value="Genomic_DNA"/>
</dbReference>
<evidence type="ECO:0000313" key="1">
    <source>
        <dbReference type="EMBL" id="KAK0744470.1"/>
    </source>
</evidence>
<organism evidence="1 2">
    <name type="scientific">Apiosordaria backusii</name>
    <dbReference type="NCBI Taxonomy" id="314023"/>
    <lineage>
        <taxon>Eukaryota</taxon>
        <taxon>Fungi</taxon>
        <taxon>Dikarya</taxon>
        <taxon>Ascomycota</taxon>
        <taxon>Pezizomycotina</taxon>
        <taxon>Sordariomycetes</taxon>
        <taxon>Sordariomycetidae</taxon>
        <taxon>Sordariales</taxon>
        <taxon>Lasiosphaeriaceae</taxon>
        <taxon>Apiosordaria</taxon>
    </lineage>
</organism>
<proteinExistence type="predicted"/>